<keyword evidence="3" id="KW-1185">Reference proteome</keyword>
<dbReference type="RefSeq" id="WP_067687637.1">
    <property type="nucleotide sequence ID" value="NZ_LLZH01000058.1"/>
</dbReference>
<feature type="domain" description="PhoD-like phosphatase metallophosphatase" evidence="1">
    <location>
        <begin position="70"/>
        <end position="263"/>
    </location>
</feature>
<dbReference type="Gene3D" id="3.60.21.70">
    <property type="entry name" value="PhoD-like phosphatase"/>
    <property type="match status" value="2"/>
</dbReference>
<reference evidence="2 3" key="1">
    <citation type="submission" date="2015-10" db="EMBL/GenBank/DDBJ databases">
        <authorList>
            <person name="Gilbert D.G."/>
        </authorList>
    </citation>
    <scope>NUCLEOTIDE SEQUENCE [LARGE SCALE GENOMIC DNA]</scope>
    <source>
        <strain evidence="2 3">NRRL B-16712</strain>
    </source>
</reference>
<dbReference type="SUPFAM" id="SSF56300">
    <property type="entry name" value="Metallo-dependent phosphatases"/>
    <property type="match status" value="1"/>
</dbReference>
<evidence type="ECO:0000313" key="2">
    <source>
        <dbReference type="EMBL" id="KUL39104.1"/>
    </source>
</evidence>
<dbReference type="AlphaFoldDB" id="A0A0X3V335"/>
<dbReference type="InterPro" id="IPR029052">
    <property type="entry name" value="Metallo-depent_PP-like"/>
</dbReference>
<organism evidence="2 3">
    <name type="scientific">Actinoplanes awajinensis subsp. mycoplanecinus</name>
    <dbReference type="NCBI Taxonomy" id="135947"/>
    <lineage>
        <taxon>Bacteria</taxon>
        <taxon>Bacillati</taxon>
        <taxon>Actinomycetota</taxon>
        <taxon>Actinomycetes</taxon>
        <taxon>Micromonosporales</taxon>
        <taxon>Micromonosporaceae</taxon>
        <taxon>Actinoplanes</taxon>
    </lineage>
</organism>
<dbReference type="PANTHER" id="PTHR43606">
    <property type="entry name" value="PHOSPHATASE, PUTATIVE (AFU_ORTHOLOGUE AFUA_6G08710)-RELATED"/>
    <property type="match status" value="1"/>
</dbReference>
<dbReference type="OrthoDB" id="327733at2"/>
<accession>A0A0X3V335</accession>
<sequence length="292" mass="32837">MAAKDYPVDWQVATTDRMAQDHPDLILHLGDYVYEGKPVTGRPRRHAGTRECLSLADYRLRHAQYKSGASIQLYRRVRWGRLATFHMLDTRQFRQDQPCGDGEWKVCAAADAPGRTITGAAQESWLLNGLAQHYATWDVLAQQVFFARWFDRRGGACLDGWDGYRSARARLQRGWRDRQVRNPVVLTGDVHRGFANDLKADYAQPRSATVGTELVCTSISSDGDGTAVEKPLYADVNPHLRYYSERRGYTLTTIGKDSMRVDFRTLSHVSRAGAPARTARTVTLVNGVPGVH</sequence>
<dbReference type="EMBL" id="LLZH01000058">
    <property type="protein sequence ID" value="KUL39104.1"/>
    <property type="molecule type" value="Genomic_DNA"/>
</dbReference>
<evidence type="ECO:0000313" key="3">
    <source>
        <dbReference type="Proteomes" id="UP000053244"/>
    </source>
</evidence>
<name>A0A0X3V335_9ACTN</name>
<dbReference type="PANTHER" id="PTHR43606:SF2">
    <property type="entry name" value="ALKALINE PHOSPHATASE FAMILY PROTEIN (AFU_ORTHOLOGUE AFUA_5G03860)"/>
    <property type="match status" value="1"/>
</dbReference>
<gene>
    <name evidence="2" type="ORF">ADL15_10190</name>
</gene>
<evidence type="ECO:0000259" key="1">
    <source>
        <dbReference type="Pfam" id="PF09423"/>
    </source>
</evidence>
<dbReference type="Pfam" id="PF09423">
    <property type="entry name" value="PhoD"/>
    <property type="match status" value="1"/>
</dbReference>
<protein>
    <recommendedName>
        <fullName evidence="1">PhoD-like phosphatase metallophosphatase domain-containing protein</fullName>
    </recommendedName>
</protein>
<comment type="caution">
    <text evidence="2">The sequence shown here is derived from an EMBL/GenBank/DDBJ whole genome shotgun (WGS) entry which is preliminary data.</text>
</comment>
<dbReference type="InterPro" id="IPR018946">
    <property type="entry name" value="PhoD-like_MPP"/>
</dbReference>
<dbReference type="Proteomes" id="UP000053244">
    <property type="component" value="Unassembled WGS sequence"/>
</dbReference>
<proteinExistence type="predicted"/>
<dbReference type="InterPro" id="IPR038607">
    <property type="entry name" value="PhoD-like_sf"/>
</dbReference>
<dbReference type="InterPro" id="IPR052900">
    <property type="entry name" value="Phospholipid_Metab_Enz"/>
</dbReference>